<dbReference type="GO" id="GO:0045493">
    <property type="term" value="P:xylan catabolic process"/>
    <property type="evidence" value="ECO:0007669"/>
    <property type="project" value="InterPro"/>
</dbReference>
<dbReference type="InterPro" id="IPR044993">
    <property type="entry name" value="BXL"/>
</dbReference>
<evidence type="ECO:0000256" key="1">
    <source>
        <dbReference type="ARBA" id="ARBA00005336"/>
    </source>
</evidence>
<sequence length="130" mass="13982">MEASVLDGQHGSEKTMGNTAFAPCMCCETQISGGGCGFLPHHSPPSATIKDLVVMDLVVVVLEVIRVWCWWIWVSLQDLADTYQPPLQSCVEQGKASGIMCAYNCVNGVPACADFNLLSLTARGKWGFNG</sequence>
<dbReference type="InterPro" id="IPR017853">
    <property type="entry name" value="GH"/>
</dbReference>
<keyword evidence="2" id="KW-0378">Hydrolase</keyword>
<dbReference type="Proteomes" id="UP000594261">
    <property type="component" value="Chromosome 9"/>
</dbReference>
<dbReference type="InParanoid" id="A0A7N2MHB2"/>
<dbReference type="AlphaFoldDB" id="A0A7N2MHB2"/>
<dbReference type="GO" id="GO:0031222">
    <property type="term" value="P:arabinan catabolic process"/>
    <property type="evidence" value="ECO:0007669"/>
    <property type="project" value="TreeGrafter"/>
</dbReference>
<evidence type="ECO:0000313" key="3">
    <source>
        <dbReference type="EnsemblPlants" id="QL09p013617:mrna"/>
    </source>
</evidence>
<proteinExistence type="inferred from homology"/>
<dbReference type="PANTHER" id="PTHR42721">
    <property type="entry name" value="SUGAR HYDROLASE-RELATED"/>
    <property type="match status" value="1"/>
</dbReference>
<dbReference type="GO" id="GO:0009044">
    <property type="term" value="F:xylan 1,4-beta-xylosidase activity"/>
    <property type="evidence" value="ECO:0007669"/>
    <property type="project" value="InterPro"/>
</dbReference>
<organism evidence="3 4">
    <name type="scientific">Quercus lobata</name>
    <name type="common">Valley oak</name>
    <dbReference type="NCBI Taxonomy" id="97700"/>
    <lineage>
        <taxon>Eukaryota</taxon>
        <taxon>Viridiplantae</taxon>
        <taxon>Streptophyta</taxon>
        <taxon>Embryophyta</taxon>
        <taxon>Tracheophyta</taxon>
        <taxon>Spermatophyta</taxon>
        <taxon>Magnoliopsida</taxon>
        <taxon>eudicotyledons</taxon>
        <taxon>Gunneridae</taxon>
        <taxon>Pentapetalae</taxon>
        <taxon>rosids</taxon>
        <taxon>fabids</taxon>
        <taxon>Fagales</taxon>
        <taxon>Fagaceae</taxon>
        <taxon>Quercus</taxon>
    </lineage>
</organism>
<dbReference type="SUPFAM" id="SSF51445">
    <property type="entry name" value="(Trans)glycosidases"/>
    <property type="match status" value="1"/>
</dbReference>
<protein>
    <recommendedName>
        <fullName evidence="5">Beta-glucosidase</fullName>
    </recommendedName>
</protein>
<dbReference type="EMBL" id="LRBV02000009">
    <property type="status" value="NOT_ANNOTATED_CDS"/>
    <property type="molecule type" value="Genomic_DNA"/>
</dbReference>
<evidence type="ECO:0000313" key="4">
    <source>
        <dbReference type="Proteomes" id="UP000594261"/>
    </source>
</evidence>
<evidence type="ECO:0000256" key="2">
    <source>
        <dbReference type="ARBA" id="ARBA00022801"/>
    </source>
</evidence>
<comment type="similarity">
    <text evidence="1">Belongs to the glycosyl hydrolase 3 family.</text>
</comment>
<dbReference type="GO" id="GO:0046556">
    <property type="term" value="F:alpha-L-arabinofuranosidase activity"/>
    <property type="evidence" value="ECO:0007669"/>
    <property type="project" value="TreeGrafter"/>
</dbReference>
<name>A0A7N2MHB2_QUELO</name>
<dbReference type="GO" id="GO:0009505">
    <property type="term" value="C:plant-type cell wall"/>
    <property type="evidence" value="ECO:0007669"/>
    <property type="project" value="TreeGrafter"/>
</dbReference>
<keyword evidence="4" id="KW-1185">Reference proteome</keyword>
<reference evidence="3" key="2">
    <citation type="submission" date="2021-01" db="UniProtKB">
        <authorList>
            <consortium name="EnsemblPlants"/>
        </authorList>
    </citation>
    <scope>IDENTIFICATION</scope>
</reference>
<dbReference type="Gene3D" id="3.20.20.300">
    <property type="entry name" value="Glycoside hydrolase, family 3, N-terminal domain"/>
    <property type="match status" value="1"/>
</dbReference>
<dbReference type="InterPro" id="IPR036962">
    <property type="entry name" value="Glyco_hydro_3_N_sf"/>
</dbReference>
<accession>A0A7N2MHB2</accession>
<dbReference type="PANTHER" id="PTHR42721:SF3">
    <property type="entry name" value="BETA-D-XYLOSIDASE 5-RELATED"/>
    <property type="match status" value="1"/>
</dbReference>
<reference evidence="3 4" key="1">
    <citation type="journal article" date="2016" name="G3 (Bethesda)">
        <title>First Draft Assembly and Annotation of the Genome of a California Endemic Oak Quercus lobata Nee (Fagaceae).</title>
        <authorList>
            <person name="Sork V.L."/>
            <person name="Fitz-Gibbon S.T."/>
            <person name="Puiu D."/>
            <person name="Crepeau M."/>
            <person name="Gugger P.F."/>
            <person name="Sherman R."/>
            <person name="Stevens K."/>
            <person name="Langley C.H."/>
            <person name="Pellegrini M."/>
            <person name="Salzberg S.L."/>
        </authorList>
    </citation>
    <scope>NUCLEOTIDE SEQUENCE [LARGE SCALE GENOMIC DNA]</scope>
    <source>
        <strain evidence="3 4">cv. SW786</strain>
    </source>
</reference>
<evidence type="ECO:0008006" key="5">
    <source>
        <dbReference type="Google" id="ProtNLM"/>
    </source>
</evidence>
<dbReference type="Gramene" id="QL09p013617:mrna">
    <property type="protein sequence ID" value="QL09p013617:mrna"/>
    <property type="gene ID" value="QL09p013617"/>
</dbReference>
<dbReference type="EnsemblPlants" id="QL09p013617:mrna">
    <property type="protein sequence ID" value="QL09p013617:mrna"/>
    <property type="gene ID" value="QL09p013617"/>
</dbReference>